<evidence type="ECO:0000313" key="2">
    <source>
        <dbReference type="Proteomes" id="UP000295606"/>
    </source>
</evidence>
<reference evidence="1 2" key="1">
    <citation type="submission" date="2019-03" db="EMBL/GenBank/DDBJ databases">
        <title>Paraburkholderia sp. isolated from native Mimosa gymnas in Guartela State Park, Brazil.</title>
        <authorList>
            <person name="Paulitsch F."/>
            <person name="Hungria M."/>
            <person name="Delamuta J.R.M."/>
            <person name="Ribeiro R.A."/>
            <person name="Dall'Agnol R."/>
            <person name="Silva J.S.B."/>
        </authorList>
    </citation>
    <scope>NUCLEOTIDE SEQUENCE [LARGE SCALE GENOMIC DNA]</scope>
    <source>
        <strain evidence="1 2">CNPSo 3008</strain>
    </source>
</reference>
<dbReference type="Proteomes" id="UP000295606">
    <property type="component" value="Unassembled WGS sequence"/>
</dbReference>
<name>A0A4R5L2Z9_9BURK</name>
<comment type="caution">
    <text evidence="1">The sequence shown here is derived from an EMBL/GenBank/DDBJ whole genome shotgun (WGS) entry which is preliminary data.</text>
</comment>
<dbReference type="AlphaFoldDB" id="A0A4R5L2Z9"/>
<dbReference type="EMBL" id="SMOD01000048">
    <property type="protein sequence ID" value="TDG02996.1"/>
    <property type="molecule type" value="Genomic_DNA"/>
</dbReference>
<proteinExistence type="predicted"/>
<organism evidence="1 2">
    <name type="scientific">Paraburkholderia guartelaensis</name>
    <dbReference type="NCBI Taxonomy" id="2546446"/>
    <lineage>
        <taxon>Bacteria</taxon>
        <taxon>Pseudomonadati</taxon>
        <taxon>Pseudomonadota</taxon>
        <taxon>Betaproteobacteria</taxon>
        <taxon>Burkholderiales</taxon>
        <taxon>Burkholderiaceae</taxon>
        <taxon>Paraburkholderia</taxon>
    </lineage>
</organism>
<dbReference type="OrthoDB" id="9816715at2"/>
<protein>
    <submittedName>
        <fullName evidence="1">Uncharacterized protein</fullName>
    </submittedName>
</protein>
<evidence type="ECO:0000313" key="1">
    <source>
        <dbReference type="EMBL" id="TDG02996.1"/>
    </source>
</evidence>
<gene>
    <name evidence="1" type="ORF">E1N52_36770</name>
</gene>
<accession>A0A4R5L2Z9</accession>
<sequence>MDGMAVLPSLRLRHRTDREDSKSKDALFTEGIYTPPAIFTRAVSMSAITSTLTDVYGNDAISFVASGLGGAQNLNAVTLLDRSTKLGIARKLMANADGTLSAKENVIVTFIPYGAITR</sequence>
<dbReference type="RefSeq" id="WP_133189197.1">
    <property type="nucleotide sequence ID" value="NZ_SMOD01000048.1"/>
</dbReference>